<dbReference type="EMBL" id="BAAABV010000011">
    <property type="protein sequence ID" value="GAA0280386.1"/>
    <property type="molecule type" value="Genomic_DNA"/>
</dbReference>
<accession>A0ABN0V886</accession>
<keyword evidence="3" id="KW-1185">Reference proteome</keyword>
<gene>
    <name evidence="2" type="ORF">GCM10010302_17700</name>
</gene>
<feature type="region of interest" description="Disordered" evidence="1">
    <location>
        <begin position="28"/>
        <end position="100"/>
    </location>
</feature>
<comment type="caution">
    <text evidence="2">The sequence shown here is derived from an EMBL/GenBank/DDBJ whole genome shotgun (WGS) entry which is preliminary data.</text>
</comment>
<proteinExistence type="predicted"/>
<evidence type="ECO:0000313" key="3">
    <source>
        <dbReference type="Proteomes" id="UP001501867"/>
    </source>
</evidence>
<name>A0ABN0V886_9ACTN</name>
<reference evidence="2 3" key="1">
    <citation type="journal article" date="2019" name="Int. J. Syst. Evol. Microbiol.">
        <title>The Global Catalogue of Microorganisms (GCM) 10K type strain sequencing project: providing services to taxonomists for standard genome sequencing and annotation.</title>
        <authorList>
            <consortium name="The Broad Institute Genomics Platform"/>
            <consortium name="The Broad Institute Genome Sequencing Center for Infectious Disease"/>
            <person name="Wu L."/>
            <person name="Ma J."/>
        </authorList>
    </citation>
    <scope>NUCLEOTIDE SEQUENCE [LARGE SCALE GENOMIC DNA]</scope>
    <source>
        <strain evidence="2 3">JCM 4505</strain>
    </source>
</reference>
<dbReference type="Proteomes" id="UP001501867">
    <property type="component" value="Unassembled WGS sequence"/>
</dbReference>
<evidence type="ECO:0000256" key="1">
    <source>
        <dbReference type="SAM" id="MobiDB-lite"/>
    </source>
</evidence>
<dbReference type="RefSeq" id="WP_344155214.1">
    <property type="nucleotide sequence ID" value="NZ_BAAABV010000011.1"/>
</dbReference>
<sequence length="100" mass="10985">MRQAHAGEPVHKACAEGRIAANPVKARFGRFASDTQSKSGRRDTHVCPLPPEAPMRNTDHDVDHAPGYPKPPASPLWHRHGRVQDRPGPSPRLRRSATSS</sequence>
<organism evidence="2 3">
    <name type="scientific">Streptomyces polychromogenes</name>
    <dbReference type="NCBI Taxonomy" id="67342"/>
    <lineage>
        <taxon>Bacteria</taxon>
        <taxon>Bacillati</taxon>
        <taxon>Actinomycetota</taxon>
        <taxon>Actinomycetes</taxon>
        <taxon>Kitasatosporales</taxon>
        <taxon>Streptomycetaceae</taxon>
        <taxon>Streptomyces</taxon>
    </lineage>
</organism>
<evidence type="ECO:0000313" key="2">
    <source>
        <dbReference type="EMBL" id="GAA0280386.1"/>
    </source>
</evidence>
<protein>
    <submittedName>
        <fullName evidence="2">Uncharacterized protein</fullName>
    </submittedName>
</protein>